<evidence type="ECO:0000313" key="2">
    <source>
        <dbReference type="EMBL" id="QVV89986.1"/>
    </source>
</evidence>
<proteinExistence type="predicted"/>
<keyword evidence="3" id="KW-1185">Reference proteome</keyword>
<sequence length="117" mass="13346">MDKSRSKKRKQAFTIAVICVALISVPLFISGYETLEQAYYSKEAQDITKNWLSGSGYEITTFDLRKQNLTFHIIGTGEIPDLEYLHLALDEHFKKPIAIEMRAIPINILHYPSDTGQ</sequence>
<keyword evidence="1" id="KW-0472">Membrane</keyword>
<organism evidence="2 3">
    <name type="scientific">Methanospirillum purgamenti</name>
    <dbReference type="NCBI Taxonomy" id="2834276"/>
    <lineage>
        <taxon>Archaea</taxon>
        <taxon>Methanobacteriati</taxon>
        <taxon>Methanobacteriota</taxon>
        <taxon>Stenosarchaea group</taxon>
        <taxon>Methanomicrobia</taxon>
        <taxon>Methanomicrobiales</taxon>
        <taxon>Methanospirillaceae</taxon>
        <taxon>Methanospirillum</taxon>
    </lineage>
</organism>
<keyword evidence="1" id="KW-1133">Transmembrane helix</keyword>
<dbReference type="AlphaFoldDB" id="A0A8E7EKQ6"/>
<protein>
    <submittedName>
        <fullName evidence="2">Uncharacterized protein</fullName>
    </submittedName>
</protein>
<dbReference type="GeneID" id="65096656"/>
<dbReference type="KEGG" id="mrtj:KHC33_05690"/>
<evidence type="ECO:0000313" key="3">
    <source>
        <dbReference type="Proteomes" id="UP000680656"/>
    </source>
</evidence>
<dbReference type="RefSeq" id="WP_214420766.1">
    <property type="nucleotide sequence ID" value="NZ_CP075546.1"/>
</dbReference>
<accession>A0A8E7EKQ6</accession>
<evidence type="ECO:0000256" key="1">
    <source>
        <dbReference type="SAM" id="Phobius"/>
    </source>
</evidence>
<reference evidence="2 3" key="1">
    <citation type="submission" date="2021-05" db="EMBL/GenBank/DDBJ databases">
        <title>A novel Methanospirillum isolate from a pyrite-forming mixed culture.</title>
        <authorList>
            <person name="Bunk B."/>
            <person name="Sproer C."/>
            <person name="Spring S."/>
            <person name="Pester M."/>
        </authorList>
    </citation>
    <scope>NUCLEOTIDE SEQUENCE [LARGE SCALE GENOMIC DNA]</scope>
    <source>
        <strain evidence="2 3">J.3.6.1-F.2.7.3</strain>
    </source>
</reference>
<keyword evidence="1" id="KW-0812">Transmembrane</keyword>
<dbReference type="Proteomes" id="UP000680656">
    <property type="component" value="Chromosome"/>
</dbReference>
<dbReference type="EMBL" id="CP075546">
    <property type="protein sequence ID" value="QVV89986.1"/>
    <property type="molecule type" value="Genomic_DNA"/>
</dbReference>
<name>A0A8E7EKQ6_9EURY</name>
<gene>
    <name evidence="2" type="ORF">KHC33_05690</name>
</gene>
<feature type="transmembrane region" description="Helical" evidence="1">
    <location>
        <begin position="12"/>
        <end position="32"/>
    </location>
</feature>